<dbReference type="EMBL" id="PGCI01000015">
    <property type="protein sequence ID" value="PLW49571.1"/>
    <property type="molecule type" value="Genomic_DNA"/>
</dbReference>
<dbReference type="Proteomes" id="UP000235392">
    <property type="component" value="Unassembled WGS sequence"/>
</dbReference>
<evidence type="ECO:0000256" key="1">
    <source>
        <dbReference type="SAM" id="MobiDB-lite"/>
    </source>
</evidence>
<protein>
    <submittedName>
        <fullName evidence="3">Uncharacterized protein</fullName>
    </submittedName>
</protein>
<reference evidence="4 5" key="1">
    <citation type="submission" date="2017-11" db="EMBL/GenBank/DDBJ databases">
        <title>De novo assembly and phasing of dikaryotic genomes from two isolates of Puccinia coronata f. sp. avenae, the causal agent of oat crown rust.</title>
        <authorList>
            <person name="Miller M.E."/>
            <person name="Zhang Y."/>
            <person name="Omidvar V."/>
            <person name="Sperschneider J."/>
            <person name="Schwessinger B."/>
            <person name="Raley C."/>
            <person name="Palmer J.M."/>
            <person name="Garnica D."/>
            <person name="Upadhyaya N."/>
            <person name="Rathjen J."/>
            <person name="Taylor J.M."/>
            <person name="Park R.F."/>
            <person name="Dodds P.N."/>
            <person name="Hirsch C.D."/>
            <person name="Kianian S.F."/>
            <person name="Figueroa M."/>
        </authorList>
    </citation>
    <scope>NUCLEOTIDE SEQUENCE [LARGE SCALE GENOMIC DNA]</scope>
    <source>
        <strain evidence="2">12NC29</strain>
        <strain evidence="3">12SD80</strain>
    </source>
</reference>
<evidence type="ECO:0000313" key="2">
    <source>
        <dbReference type="EMBL" id="PLW11986.1"/>
    </source>
</evidence>
<organism evidence="3 5">
    <name type="scientific">Puccinia coronata f. sp. avenae</name>
    <dbReference type="NCBI Taxonomy" id="200324"/>
    <lineage>
        <taxon>Eukaryota</taxon>
        <taxon>Fungi</taxon>
        <taxon>Dikarya</taxon>
        <taxon>Basidiomycota</taxon>
        <taxon>Pucciniomycotina</taxon>
        <taxon>Pucciniomycetes</taxon>
        <taxon>Pucciniales</taxon>
        <taxon>Pucciniaceae</taxon>
        <taxon>Puccinia</taxon>
    </lineage>
</organism>
<gene>
    <name evidence="2" type="ORF">PCANC_23781</name>
    <name evidence="3" type="ORF">PCASD_02219</name>
</gene>
<evidence type="ECO:0000313" key="3">
    <source>
        <dbReference type="EMBL" id="PLW49571.1"/>
    </source>
</evidence>
<dbReference type="AlphaFoldDB" id="A0A2N5VHT1"/>
<sequence length="124" mass="13520">MDLLPPTELLPDPPKVLGVDQNCHKLPTLAALASQASTCQITFSVNTLSTFSPRYCTADIYTIDIMSIPTPILDPLLEEMTSQTTQATSTNQSASATPTPSEKKTKNNTKTDNPKKKNPNWTIE</sequence>
<accession>A0A2N5VHT1</accession>
<proteinExistence type="predicted"/>
<evidence type="ECO:0000313" key="4">
    <source>
        <dbReference type="Proteomes" id="UP000235388"/>
    </source>
</evidence>
<dbReference type="EMBL" id="PGCJ01000998">
    <property type="protein sequence ID" value="PLW11986.1"/>
    <property type="molecule type" value="Genomic_DNA"/>
</dbReference>
<evidence type="ECO:0000313" key="5">
    <source>
        <dbReference type="Proteomes" id="UP000235392"/>
    </source>
</evidence>
<dbReference type="Proteomes" id="UP000235388">
    <property type="component" value="Unassembled WGS sequence"/>
</dbReference>
<keyword evidence="4" id="KW-1185">Reference proteome</keyword>
<feature type="compositionally biased region" description="Low complexity" evidence="1">
    <location>
        <begin position="81"/>
        <end position="100"/>
    </location>
</feature>
<feature type="region of interest" description="Disordered" evidence="1">
    <location>
        <begin position="76"/>
        <end position="124"/>
    </location>
</feature>
<comment type="caution">
    <text evidence="3">The sequence shown here is derived from an EMBL/GenBank/DDBJ whole genome shotgun (WGS) entry which is preliminary data.</text>
</comment>
<name>A0A2N5VHT1_9BASI</name>